<dbReference type="InterPro" id="IPR036052">
    <property type="entry name" value="TrpB-like_PALP_sf"/>
</dbReference>
<comment type="caution">
    <text evidence="5">The sequence shown here is derived from an EMBL/GenBank/DDBJ whole genome shotgun (WGS) entry which is preliminary data.</text>
</comment>
<evidence type="ECO:0000313" key="5">
    <source>
        <dbReference type="EMBL" id="KAK5099031.1"/>
    </source>
</evidence>
<reference evidence="5 6" key="1">
    <citation type="submission" date="2023-08" db="EMBL/GenBank/DDBJ databases">
        <title>Black Yeasts Isolated from many extreme environments.</title>
        <authorList>
            <person name="Coleine C."/>
            <person name="Stajich J.E."/>
            <person name="Selbmann L."/>
        </authorList>
    </citation>
    <scope>NUCLEOTIDE SEQUENCE [LARGE SCALE GENOMIC DNA]</scope>
    <source>
        <strain evidence="5 6">CCFEE 5885</strain>
    </source>
</reference>
<dbReference type="Gene3D" id="3.40.50.1100">
    <property type="match status" value="2"/>
</dbReference>
<comment type="similarity">
    <text evidence="2">Belongs to the serine/threonine dehydratase family.</text>
</comment>
<dbReference type="EMBL" id="JAVRRG010000012">
    <property type="protein sequence ID" value="KAK5099031.1"/>
    <property type="molecule type" value="Genomic_DNA"/>
</dbReference>
<evidence type="ECO:0000313" key="6">
    <source>
        <dbReference type="Proteomes" id="UP001345013"/>
    </source>
</evidence>
<evidence type="ECO:0000256" key="2">
    <source>
        <dbReference type="ARBA" id="ARBA00010869"/>
    </source>
</evidence>
<dbReference type="Pfam" id="PF00291">
    <property type="entry name" value="PALP"/>
    <property type="match status" value="1"/>
</dbReference>
<name>A0ABR0KKP8_9EURO</name>
<dbReference type="PANTHER" id="PTHR43050:SF1">
    <property type="entry name" value="SERINE RACEMASE"/>
    <property type="match status" value="1"/>
</dbReference>
<dbReference type="PANTHER" id="PTHR43050">
    <property type="entry name" value="SERINE / THREONINE RACEMASE FAMILY MEMBER"/>
    <property type="match status" value="1"/>
</dbReference>
<dbReference type="SUPFAM" id="SSF53686">
    <property type="entry name" value="Tryptophan synthase beta subunit-like PLP-dependent enzymes"/>
    <property type="match status" value="1"/>
</dbReference>
<proteinExistence type="inferred from homology"/>
<keyword evidence="3" id="KW-0663">Pyridoxal phosphate</keyword>
<dbReference type="InterPro" id="IPR001926">
    <property type="entry name" value="TrpB-like_PALP"/>
</dbReference>
<keyword evidence="6" id="KW-1185">Reference proteome</keyword>
<accession>A0ABR0KKP8</accession>
<evidence type="ECO:0000256" key="3">
    <source>
        <dbReference type="ARBA" id="ARBA00022898"/>
    </source>
</evidence>
<evidence type="ECO:0000259" key="4">
    <source>
        <dbReference type="Pfam" id="PF00291"/>
    </source>
</evidence>
<evidence type="ECO:0000256" key="1">
    <source>
        <dbReference type="ARBA" id="ARBA00001933"/>
    </source>
</evidence>
<protein>
    <recommendedName>
        <fullName evidence="4">Tryptophan synthase beta chain-like PALP domain-containing protein</fullName>
    </recommendedName>
</protein>
<gene>
    <name evidence="5" type="ORF">LTR24_001659</name>
</gene>
<feature type="domain" description="Tryptophan synthase beta chain-like PALP" evidence="4">
    <location>
        <begin position="78"/>
        <end position="391"/>
    </location>
</feature>
<comment type="cofactor">
    <cofactor evidence="1">
        <name>pyridoxal 5'-phosphate</name>
        <dbReference type="ChEBI" id="CHEBI:597326"/>
    </cofactor>
</comment>
<organism evidence="5 6">
    <name type="scientific">Lithohypha guttulata</name>
    <dbReference type="NCBI Taxonomy" id="1690604"/>
    <lineage>
        <taxon>Eukaryota</taxon>
        <taxon>Fungi</taxon>
        <taxon>Dikarya</taxon>
        <taxon>Ascomycota</taxon>
        <taxon>Pezizomycotina</taxon>
        <taxon>Eurotiomycetes</taxon>
        <taxon>Chaetothyriomycetidae</taxon>
        <taxon>Chaetothyriales</taxon>
        <taxon>Trichomeriaceae</taxon>
        <taxon>Lithohypha</taxon>
    </lineage>
</organism>
<dbReference type="Proteomes" id="UP001345013">
    <property type="component" value="Unassembled WGS sequence"/>
</dbReference>
<sequence length="457" mass="48693">MADPSTCLPLTPDSIRRTHERIKTYIHRTPLIVSRTMNKIASSPDPRAYLADDPPGIWDDDGMDGDGRGSGNEVPRFNLYFKCENHQKIGAFKARGAFSALTHLASPPNAELRGIGIEALRKRGVVTHSSGNHAQALALAASTLGVPAWIVMPTISTKSKISGTKGHKGVTVVFSGSTAPEREAVVNEVIEERRKETGEKGPILVPPYDHVDILLGQGTAGYEAEEQLRSMKRSGKICSGAAEGGHDAADGGRGGAGEGRFDAVLTPLGGGGLLGGTATWYSHTHESSKKTLVFGCEPNFEGANDGERGLAAKPPKRIEHVKTLTVADGLRTPVGIIPWSVISDNEKVEGVFSVSEDEIKMALKLMMERVKVVIEPSSAVPVAVILFNQRFRQLVAEKQKEEGTGRPCDVGVIISGGNTTVEGLSKLFSEGWNKFDAERQTGEVGVDGSRTAEDVAG</sequence>